<evidence type="ECO:0000256" key="18">
    <source>
        <dbReference type="ARBA" id="ARBA00023113"/>
    </source>
</evidence>
<evidence type="ECO:0000313" key="26">
    <source>
        <dbReference type="Proteomes" id="UP000235392"/>
    </source>
</evidence>
<evidence type="ECO:0000256" key="8">
    <source>
        <dbReference type="ARBA" id="ARBA00022741"/>
    </source>
</evidence>
<comment type="caution">
    <text evidence="25">The sequence shown here is derived from an EMBL/GenBank/DDBJ whole genome shotgun (WGS) entry which is preliminary data.</text>
</comment>
<keyword evidence="17" id="KW-0808">Transferase</keyword>
<dbReference type="GO" id="GO:0015074">
    <property type="term" value="P:DNA integration"/>
    <property type="evidence" value="ECO:0007669"/>
    <property type="project" value="UniProtKB-KW"/>
</dbReference>
<keyword evidence="15" id="KW-0229">DNA integration</keyword>
<keyword evidence="5" id="KW-0548">Nucleotidyltransferase</keyword>
<feature type="region of interest" description="Disordered" evidence="23">
    <location>
        <begin position="102"/>
        <end position="121"/>
    </location>
</feature>
<keyword evidence="18" id="KW-0917">Virion maturation</keyword>
<evidence type="ECO:0000256" key="3">
    <source>
        <dbReference type="ARBA" id="ARBA00022612"/>
    </source>
</evidence>
<reference evidence="25 26" key="1">
    <citation type="submission" date="2017-11" db="EMBL/GenBank/DDBJ databases">
        <title>De novo assembly and phasing of dikaryotic genomes from two isolates of Puccinia coronata f. sp. avenae, the causal agent of oat crown rust.</title>
        <authorList>
            <person name="Miller M.E."/>
            <person name="Zhang Y."/>
            <person name="Omidvar V."/>
            <person name="Sperschneider J."/>
            <person name="Schwessinger B."/>
            <person name="Raley C."/>
            <person name="Palmer J.M."/>
            <person name="Garnica D."/>
            <person name="Upadhyaya N."/>
            <person name="Rathjen J."/>
            <person name="Taylor J.M."/>
            <person name="Park R.F."/>
            <person name="Dodds P.N."/>
            <person name="Hirsch C.D."/>
            <person name="Kianian S.F."/>
            <person name="Figueroa M."/>
        </authorList>
    </citation>
    <scope>NUCLEOTIDE SEQUENCE [LARGE SCALE GENOMIC DNA]</scope>
    <source>
        <strain evidence="25">12SD80</strain>
    </source>
</reference>
<feature type="region of interest" description="Disordered" evidence="23">
    <location>
        <begin position="334"/>
        <end position="370"/>
    </location>
</feature>
<evidence type="ECO:0000256" key="6">
    <source>
        <dbReference type="ARBA" id="ARBA00022722"/>
    </source>
</evidence>
<comment type="function">
    <text evidence="1">The aspartyl protease (PR) mediates the proteolytic cleavages of the Gag and Gag-Pol polyproteins after assembly of the VLP.</text>
</comment>
<dbReference type="GO" id="GO:0032196">
    <property type="term" value="P:transposition"/>
    <property type="evidence" value="ECO:0007669"/>
    <property type="project" value="UniProtKB-KW"/>
</dbReference>
<keyword evidence="12" id="KW-0067">ATP-binding</keyword>
<comment type="catalytic activity">
    <reaction evidence="21">
        <text>DNA(n) + a 2'-deoxyribonucleoside 5'-triphosphate = DNA(n+1) + diphosphate</text>
        <dbReference type="Rhea" id="RHEA:22508"/>
        <dbReference type="Rhea" id="RHEA-COMP:17339"/>
        <dbReference type="Rhea" id="RHEA-COMP:17340"/>
        <dbReference type="ChEBI" id="CHEBI:33019"/>
        <dbReference type="ChEBI" id="CHEBI:61560"/>
        <dbReference type="ChEBI" id="CHEBI:173112"/>
        <dbReference type="EC" id="2.7.7.49"/>
    </reaction>
</comment>
<dbReference type="EMBL" id="PGCI01000258">
    <property type="protein sequence ID" value="PLW31881.1"/>
    <property type="molecule type" value="Genomic_DNA"/>
</dbReference>
<evidence type="ECO:0000256" key="1">
    <source>
        <dbReference type="ARBA" id="ARBA00002180"/>
    </source>
</evidence>
<keyword evidence="11" id="KW-0378">Hydrolase</keyword>
<evidence type="ECO:0000256" key="4">
    <source>
        <dbReference type="ARBA" id="ARBA00022670"/>
    </source>
</evidence>
<evidence type="ECO:0000259" key="24">
    <source>
        <dbReference type="PROSITE" id="PS50994"/>
    </source>
</evidence>
<keyword evidence="3" id="KW-1188">Viral release from host cell</keyword>
<evidence type="ECO:0000256" key="23">
    <source>
        <dbReference type="SAM" id="MobiDB-lite"/>
    </source>
</evidence>
<feature type="compositionally biased region" description="Polar residues" evidence="23">
    <location>
        <begin position="102"/>
        <end position="116"/>
    </location>
</feature>
<evidence type="ECO:0000256" key="21">
    <source>
        <dbReference type="ARBA" id="ARBA00048173"/>
    </source>
</evidence>
<keyword evidence="17" id="KW-0239">DNA-directed DNA polymerase</keyword>
<evidence type="ECO:0000256" key="17">
    <source>
        <dbReference type="ARBA" id="ARBA00022932"/>
    </source>
</evidence>
<dbReference type="GO" id="GO:0004519">
    <property type="term" value="F:endonuclease activity"/>
    <property type="evidence" value="ECO:0007669"/>
    <property type="project" value="UniProtKB-KW"/>
</dbReference>
<keyword evidence="8" id="KW-0547">Nucleotide-binding</keyword>
<dbReference type="InterPro" id="IPR013103">
    <property type="entry name" value="RVT_2"/>
</dbReference>
<evidence type="ECO:0000256" key="19">
    <source>
        <dbReference type="ARBA" id="ARBA00023172"/>
    </source>
</evidence>
<keyword evidence="16" id="KW-0695">RNA-directed DNA polymerase</keyword>
<evidence type="ECO:0000256" key="22">
    <source>
        <dbReference type="ARBA" id="ARBA00049244"/>
    </source>
</evidence>
<evidence type="ECO:0000256" key="16">
    <source>
        <dbReference type="ARBA" id="ARBA00022918"/>
    </source>
</evidence>
<evidence type="ECO:0000256" key="9">
    <source>
        <dbReference type="ARBA" id="ARBA00022750"/>
    </source>
</evidence>
<dbReference type="GO" id="GO:0006508">
    <property type="term" value="P:proteolysis"/>
    <property type="evidence" value="ECO:0007669"/>
    <property type="project" value="UniProtKB-KW"/>
</dbReference>
<keyword evidence="10" id="KW-0255">Endonuclease</keyword>
<dbReference type="PROSITE" id="PS50994">
    <property type="entry name" value="INTEGRASE"/>
    <property type="match status" value="1"/>
</dbReference>
<dbReference type="GO" id="GO:0005524">
    <property type="term" value="F:ATP binding"/>
    <property type="evidence" value="ECO:0007669"/>
    <property type="project" value="UniProtKB-KW"/>
</dbReference>
<dbReference type="InterPro" id="IPR043502">
    <property type="entry name" value="DNA/RNA_pol_sf"/>
</dbReference>
<evidence type="ECO:0000256" key="11">
    <source>
        <dbReference type="ARBA" id="ARBA00022801"/>
    </source>
</evidence>
<evidence type="ECO:0000256" key="13">
    <source>
        <dbReference type="ARBA" id="ARBA00022842"/>
    </source>
</evidence>
<protein>
    <recommendedName>
        <fullName evidence="24">Integrase catalytic domain-containing protein</fullName>
    </recommendedName>
</protein>
<feature type="compositionally biased region" description="Polar residues" evidence="23">
    <location>
        <begin position="335"/>
        <end position="370"/>
    </location>
</feature>
<evidence type="ECO:0000256" key="10">
    <source>
        <dbReference type="ARBA" id="ARBA00022759"/>
    </source>
</evidence>
<dbReference type="PANTHER" id="PTHR42648">
    <property type="entry name" value="TRANSPOSASE, PUTATIVE-RELATED"/>
    <property type="match status" value="1"/>
</dbReference>
<keyword evidence="20" id="KW-0511">Multifunctional enzyme</keyword>
<dbReference type="GO" id="GO:0006310">
    <property type="term" value="P:DNA recombination"/>
    <property type="evidence" value="ECO:0007669"/>
    <property type="project" value="UniProtKB-KW"/>
</dbReference>
<dbReference type="GO" id="GO:0046872">
    <property type="term" value="F:metal ion binding"/>
    <property type="evidence" value="ECO:0007669"/>
    <property type="project" value="UniProtKB-KW"/>
</dbReference>
<dbReference type="SUPFAM" id="SSF53098">
    <property type="entry name" value="Ribonuclease H-like"/>
    <property type="match status" value="1"/>
</dbReference>
<evidence type="ECO:0000256" key="2">
    <source>
        <dbReference type="ARBA" id="ARBA00022578"/>
    </source>
</evidence>
<dbReference type="Gene3D" id="3.30.420.10">
    <property type="entry name" value="Ribonuclease H-like superfamily/Ribonuclease H"/>
    <property type="match status" value="1"/>
</dbReference>
<dbReference type="InterPro" id="IPR036397">
    <property type="entry name" value="RNaseH_sf"/>
</dbReference>
<keyword evidence="19" id="KW-0233">DNA recombination</keyword>
<dbReference type="GO" id="GO:0005634">
    <property type="term" value="C:nucleus"/>
    <property type="evidence" value="ECO:0007669"/>
    <property type="project" value="UniProtKB-ARBA"/>
</dbReference>
<comment type="catalytic activity">
    <reaction evidence="22">
        <text>DNA(n) + a 2'-deoxyribonucleoside 5'-triphosphate = DNA(n+1) + diphosphate</text>
        <dbReference type="Rhea" id="RHEA:22508"/>
        <dbReference type="Rhea" id="RHEA-COMP:17339"/>
        <dbReference type="Rhea" id="RHEA-COMP:17340"/>
        <dbReference type="ChEBI" id="CHEBI:33019"/>
        <dbReference type="ChEBI" id="CHEBI:61560"/>
        <dbReference type="ChEBI" id="CHEBI:173112"/>
        <dbReference type="EC" id="2.7.7.7"/>
    </reaction>
</comment>
<keyword evidence="13" id="KW-0460">Magnesium</keyword>
<dbReference type="Pfam" id="PF22936">
    <property type="entry name" value="Pol_BBD"/>
    <property type="match status" value="1"/>
</dbReference>
<name>A0A2N5U2B3_9BASI</name>
<dbReference type="Proteomes" id="UP000235392">
    <property type="component" value="Unassembled WGS sequence"/>
</dbReference>
<evidence type="ECO:0000256" key="7">
    <source>
        <dbReference type="ARBA" id="ARBA00022723"/>
    </source>
</evidence>
<evidence type="ECO:0000256" key="20">
    <source>
        <dbReference type="ARBA" id="ARBA00023268"/>
    </source>
</evidence>
<dbReference type="GO" id="GO:0003887">
    <property type="term" value="F:DNA-directed DNA polymerase activity"/>
    <property type="evidence" value="ECO:0007669"/>
    <property type="project" value="UniProtKB-KW"/>
</dbReference>
<dbReference type="Pfam" id="PF07727">
    <property type="entry name" value="RVT_2"/>
    <property type="match status" value="1"/>
</dbReference>
<dbReference type="GO" id="GO:0003964">
    <property type="term" value="F:RNA-directed DNA polymerase activity"/>
    <property type="evidence" value="ECO:0007669"/>
    <property type="project" value="UniProtKB-KW"/>
</dbReference>
<keyword evidence="6" id="KW-0540">Nuclease</keyword>
<evidence type="ECO:0000256" key="15">
    <source>
        <dbReference type="ARBA" id="ARBA00022908"/>
    </source>
</evidence>
<keyword evidence="9" id="KW-0064">Aspartyl protease</keyword>
<dbReference type="SUPFAM" id="SSF56672">
    <property type="entry name" value="DNA/RNA polymerases"/>
    <property type="match status" value="1"/>
</dbReference>
<dbReference type="GO" id="GO:0004190">
    <property type="term" value="F:aspartic-type endopeptidase activity"/>
    <property type="evidence" value="ECO:0007669"/>
    <property type="project" value="UniProtKB-KW"/>
</dbReference>
<evidence type="ECO:0000256" key="12">
    <source>
        <dbReference type="ARBA" id="ARBA00022840"/>
    </source>
</evidence>
<dbReference type="Pfam" id="PF25597">
    <property type="entry name" value="SH3_retrovirus"/>
    <property type="match status" value="1"/>
</dbReference>
<accession>A0A2N5U2B3</accession>
<dbReference type="GO" id="GO:0003723">
    <property type="term" value="F:RNA binding"/>
    <property type="evidence" value="ECO:0007669"/>
    <property type="project" value="UniProtKB-KW"/>
</dbReference>
<dbReference type="PANTHER" id="PTHR42648:SF11">
    <property type="entry name" value="TRANSPOSON TY4-P GAG-POL POLYPROTEIN"/>
    <property type="match status" value="1"/>
</dbReference>
<dbReference type="CDD" id="cd09272">
    <property type="entry name" value="RNase_HI_RT_Ty1"/>
    <property type="match status" value="1"/>
</dbReference>
<dbReference type="InterPro" id="IPR001584">
    <property type="entry name" value="Integrase_cat-core"/>
</dbReference>
<gene>
    <name evidence="25" type="ORF">PCASD_13201</name>
</gene>
<sequence>MSGPKRNQSKGKSTERVHTPEIRSSSPLIAEPPSSVHSRDDLATQLHRLETRYKATLRSSDEARTVAEATNKRMLDVEKQIGHMVDAINGITDSVNALQNASQPIPTSSRIHTTSKPPVKLEDTDTPKYSFHMKNFLKDPMALHRSIHSDIEYLKFNGENFTAWERQLNTTLEFVFHKVDFLNKDGWPLLNPDQRPSVTILLRSSIDKVLSTAVTGGKTPSEIYKLICDRCKRCDRQHKLSIVHQLADLTTSERTTSNSHFLQQFQEFYVEIKQKNINIDELMGLILQTIVKPPSNVDEHTFRNNLNHRLNTLTETPTFNRVCQELTQIEGELMSGSSSKNPIMINRTQPNPYQKGKTQNQPAPSPTTGKGSTCNYCNWNGHWVLNCRTLIRDVNAGNIKMKTSTPNNPTPTNVRVRAIDATANPSDTVLIDSGASACVSGDSPYFHLESRLTKPIPVLLASRKSNMTLTGVGSLKIPTPNGTIRIKNVYHHPSIPYVILSLGILTSHELRLVFDQHCGLTLIHFHRKFQTTFSNNCWTLVTLPKTPSIPSTTKPNPSDIVISSMTNKVSMDCVKWHERLGHANDKIVQQFIKRFVPEKLRPEWKPFFCKKCVLAKATGHRFLPPSIVPKDSPLDLFVSDVMGPFDPNVNGFKFTVTLRDHASMFTFVSPIHAKADVPERLRVWFEVIHNHHGRYPKYLRCNNGGEFVSKRFETMLAERGILLVTSAPYHPEENGKAERVNRTINDMARVMLNNSGLPFEFWSYAQQTAAYLHNRIPHSRISPKTPIEILFNQKPTPDFIFPFGARALVFRPSEKRNNKFSDHADEAYLIGYPPSGKGWLFYHKQLRTIIQSADAVFPEFQQLPVSGFDTVAQNISLELHNLTLGQEPTDKIAAAQDLAVQSLPVRPDVAIPSNIHQALSGHDSNRWRQAAEAELDQLEKLGVWTVVKPKKGVKVIDCGDTYAPTASLATLRLLLSISVQRGYTTQSFDVSSAYLYSPIDEEVYVKPPTKLRPDLKGKVLRLKKALYSTKQAGRCWWLHFKSILKSLHFSVSEVESSLYVYKRDNVSIYIWMHVDDGLVVSNSPSAIDDLRSKLTDHLEVKWCPSVDQIVGLNVCHDNTGIYLEQHLLATQVTSTYTRCTVHQNTPLPDISLVTSTSPPIDTSTFRSVLGSLMYLACGTRPNISYAVNLLARFSQNPSDTHWTALDHLIGYIWKNPRKGLTFTPGDASVKLYVDAGWGGEHKRSTTGFLLQHYGNPITWGSKRQDVVAMSTCAAEYVALSIATQHLANLKIVLDDIDPVTTYEILCDNQAAVLVATDNASRKKTQYLQQAFYFVNDFVRRNKVNLYWISNSKQLADVFTKRLAANKHREATSAINQVEIPSKFFPVP</sequence>
<feature type="domain" description="Integrase catalytic" evidence="24">
    <location>
        <begin position="629"/>
        <end position="794"/>
    </location>
</feature>
<dbReference type="InterPro" id="IPR039537">
    <property type="entry name" value="Retrotran_Ty1/copia-like"/>
</dbReference>
<proteinExistence type="predicted"/>
<dbReference type="InterPro" id="IPR054722">
    <property type="entry name" value="PolX-like_BBD"/>
</dbReference>
<feature type="compositionally biased region" description="Basic and acidic residues" evidence="23">
    <location>
        <begin position="12"/>
        <end position="21"/>
    </location>
</feature>
<keyword evidence="7" id="KW-0479">Metal-binding</keyword>
<keyword evidence="2" id="KW-0815">Transposition</keyword>
<keyword evidence="4" id="KW-0645">Protease</keyword>
<evidence type="ECO:0000256" key="5">
    <source>
        <dbReference type="ARBA" id="ARBA00022695"/>
    </source>
</evidence>
<evidence type="ECO:0000313" key="25">
    <source>
        <dbReference type="EMBL" id="PLW31881.1"/>
    </source>
</evidence>
<keyword evidence="14" id="KW-0694">RNA-binding</keyword>
<evidence type="ECO:0000256" key="14">
    <source>
        <dbReference type="ARBA" id="ARBA00022884"/>
    </source>
</evidence>
<dbReference type="InterPro" id="IPR012337">
    <property type="entry name" value="RNaseH-like_sf"/>
</dbReference>
<organism evidence="25 26">
    <name type="scientific">Puccinia coronata f. sp. avenae</name>
    <dbReference type="NCBI Taxonomy" id="200324"/>
    <lineage>
        <taxon>Eukaryota</taxon>
        <taxon>Fungi</taxon>
        <taxon>Dikarya</taxon>
        <taxon>Basidiomycota</taxon>
        <taxon>Pucciniomycotina</taxon>
        <taxon>Pucciniomycetes</taxon>
        <taxon>Pucciniales</taxon>
        <taxon>Pucciniaceae</taxon>
        <taxon>Puccinia</taxon>
    </lineage>
</organism>
<dbReference type="InterPro" id="IPR057670">
    <property type="entry name" value="SH3_retrovirus"/>
</dbReference>
<feature type="region of interest" description="Disordered" evidence="23">
    <location>
        <begin position="1"/>
        <end position="39"/>
    </location>
</feature>